<dbReference type="Pfam" id="PF00072">
    <property type="entry name" value="Response_reg"/>
    <property type="match status" value="1"/>
</dbReference>
<dbReference type="GO" id="GO:0003677">
    <property type="term" value="F:DNA binding"/>
    <property type="evidence" value="ECO:0007669"/>
    <property type="project" value="UniProtKB-KW"/>
</dbReference>
<evidence type="ECO:0000259" key="5">
    <source>
        <dbReference type="PROSITE" id="PS50110"/>
    </source>
</evidence>
<reference evidence="7" key="1">
    <citation type="submission" date="2016-10" db="EMBL/GenBank/DDBJ databases">
        <authorList>
            <person name="Varghese N."/>
            <person name="Submissions S."/>
        </authorList>
    </citation>
    <scope>NUCLEOTIDE SEQUENCE [LARGE SCALE GENOMIC DNA]</scope>
    <source>
        <strain evidence="7">CGMCC 1.12041</strain>
    </source>
</reference>
<evidence type="ECO:0000313" key="7">
    <source>
        <dbReference type="Proteomes" id="UP000198639"/>
    </source>
</evidence>
<dbReference type="RefSeq" id="WP_091870444.1">
    <property type="nucleotide sequence ID" value="NZ_FOLD01000002.1"/>
</dbReference>
<dbReference type="GO" id="GO:0000160">
    <property type="term" value="P:phosphorelay signal transduction system"/>
    <property type="evidence" value="ECO:0007669"/>
    <property type="project" value="InterPro"/>
</dbReference>
<dbReference type="STRING" id="1164594.SAMN05216204_10219"/>
<dbReference type="PROSITE" id="PS50110">
    <property type="entry name" value="RESPONSE_REGULATORY"/>
    <property type="match status" value="1"/>
</dbReference>
<sequence length="211" mass="22320">MNQPVPSLVRVLIADDHPLMREGIAACLAAHGGIEVVAQAGSGDEAIAAFARHRPDVTLVDLQIPGKDGIETIRALRALQADARLIVLTTFGGDARVAAALNAGAVAYLLKSMPGRQLADTVCEVYRGVHVMPQLLRRELASHYAGDALSPRELDVLRLAATGNSNREIGILLAIGETTVKTHMSAILVKLGANDRTHAVTLATQRGFISL</sequence>
<evidence type="ECO:0000256" key="3">
    <source>
        <dbReference type="PROSITE-ProRule" id="PRU00169"/>
    </source>
</evidence>
<evidence type="ECO:0000259" key="4">
    <source>
        <dbReference type="PROSITE" id="PS50043"/>
    </source>
</evidence>
<dbReference type="SMART" id="SM00421">
    <property type="entry name" value="HTH_LUXR"/>
    <property type="match status" value="1"/>
</dbReference>
<dbReference type="SUPFAM" id="SSF46894">
    <property type="entry name" value="C-terminal effector domain of the bipartite response regulators"/>
    <property type="match status" value="1"/>
</dbReference>
<dbReference type="SUPFAM" id="SSF52172">
    <property type="entry name" value="CheY-like"/>
    <property type="match status" value="1"/>
</dbReference>
<proteinExistence type="predicted"/>
<dbReference type="Proteomes" id="UP000198639">
    <property type="component" value="Unassembled WGS sequence"/>
</dbReference>
<dbReference type="GO" id="GO:0006355">
    <property type="term" value="P:regulation of DNA-templated transcription"/>
    <property type="evidence" value="ECO:0007669"/>
    <property type="project" value="InterPro"/>
</dbReference>
<dbReference type="InterPro" id="IPR016032">
    <property type="entry name" value="Sig_transdc_resp-reg_C-effctor"/>
</dbReference>
<keyword evidence="2" id="KW-0238">DNA-binding</keyword>
<evidence type="ECO:0000256" key="2">
    <source>
        <dbReference type="ARBA" id="ARBA00023125"/>
    </source>
</evidence>
<evidence type="ECO:0000313" key="6">
    <source>
        <dbReference type="EMBL" id="SFB83002.1"/>
    </source>
</evidence>
<dbReference type="CDD" id="cd17535">
    <property type="entry name" value="REC_NarL-like"/>
    <property type="match status" value="1"/>
</dbReference>
<dbReference type="AlphaFoldDB" id="A0A1I1E8Q6"/>
<accession>A0A1I1E8Q6</accession>
<feature type="domain" description="HTH luxR-type" evidence="4">
    <location>
        <begin position="142"/>
        <end position="207"/>
    </location>
</feature>
<keyword evidence="7" id="KW-1185">Reference proteome</keyword>
<dbReference type="PROSITE" id="PS50043">
    <property type="entry name" value="HTH_LUXR_2"/>
    <property type="match status" value="1"/>
</dbReference>
<feature type="domain" description="Response regulatory" evidence="5">
    <location>
        <begin position="10"/>
        <end position="126"/>
    </location>
</feature>
<dbReference type="SMART" id="SM00448">
    <property type="entry name" value="REC"/>
    <property type="match status" value="1"/>
</dbReference>
<dbReference type="PANTHER" id="PTHR43214:SF43">
    <property type="entry name" value="TWO-COMPONENT RESPONSE REGULATOR"/>
    <property type="match status" value="1"/>
</dbReference>
<dbReference type="InterPro" id="IPR011006">
    <property type="entry name" value="CheY-like_superfamily"/>
</dbReference>
<gene>
    <name evidence="6" type="ORF">SAMN05216204_10219</name>
</gene>
<feature type="modified residue" description="4-aspartylphosphate" evidence="3">
    <location>
        <position position="61"/>
    </location>
</feature>
<dbReference type="InterPro" id="IPR001789">
    <property type="entry name" value="Sig_transdc_resp-reg_receiver"/>
</dbReference>
<evidence type="ECO:0000256" key="1">
    <source>
        <dbReference type="ARBA" id="ARBA00022553"/>
    </source>
</evidence>
<dbReference type="CDD" id="cd06170">
    <property type="entry name" value="LuxR_C_like"/>
    <property type="match status" value="1"/>
</dbReference>
<dbReference type="Pfam" id="PF00196">
    <property type="entry name" value="GerE"/>
    <property type="match status" value="1"/>
</dbReference>
<protein>
    <submittedName>
        <fullName evidence="6">Two component transcriptional regulator, LuxR family</fullName>
    </submittedName>
</protein>
<dbReference type="InterPro" id="IPR000792">
    <property type="entry name" value="Tscrpt_reg_LuxR_C"/>
</dbReference>
<dbReference type="PRINTS" id="PR00038">
    <property type="entry name" value="HTHLUXR"/>
</dbReference>
<organism evidence="6 7">
    <name type="scientific">Massilia yuzhufengensis</name>
    <dbReference type="NCBI Taxonomy" id="1164594"/>
    <lineage>
        <taxon>Bacteria</taxon>
        <taxon>Pseudomonadati</taxon>
        <taxon>Pseudomonadota</taxon>
        <taxon>Betaproteobacteria</taxon>
        <taxon>Burkholderiales</taxon>
        <taxon>Oxalobacteraceae</taxon>
        <taxon>Telluria group</taxon>
        <taxon>Massilia</taxon>
    </lineage>
</organism>
<dbReference type="InterPro" id="IPR039420">
    <property type="entry name" value="WalR-like"/>
</dbReference>
<dbReference type="EMBL" id="FOLD01000002">
    <property type="protein sequence ID" value="SFB83002.1"/>
    <property type="molecule type" value="Genomic_DNA"/>
</dbReference>
<dbReference type="PROSITE" id="PS00622">
    <property type="entry name" value="HTH_LUXR_1"/>
    <property type="match status" value="1"/>
</dbReference>
<keyword evidence="1 3" id="KW-0597">Phosphoprotein</keyword>
<dbReference type="OrthoDB" id="9780593at2"/>
<name>A0A1I1E8Q6_9BURK</name>
<dbReference type="PANTHER" id="PTHR43214">
    <property type="entry name" value="TWO-COMPONENT RESPONSE REGULATOR"/>
    <property type="match status" value="1"/>
</dbReference>
<dbReference type="Gene3D" id="3.40.50.2300">
    <property type="match status" value="1"/>
</dbReference>
<dbReference type="InterPro" id="IPR058245">
    <property type="entry name" value="NreC/VraR/RcsB-like_REC"/>
</dbReference>